<comment type="similarity">
    <text evidence="2 7">Belongs to the flagella basal body rod proteins family.</text>
</comment>
<keyword evidence="12" id="KW-1185">Reference proteome</keyword>
<evidence type="ECO:0000313" key="12">
    <source>
        <dbReference type="Proteomes" id="UP000290218"/>
    </source>
</evidence>
<keyword evidence="4 7" id="KW-0975">Bacterial flagellum</keyword>
<keyword evidence="11" id="KW-0966">Cell projection</keyword>
<evidence type="ECO:0000259" key="8">
    <source>
        <dbReference type="Pfam" id="PF00460"/>
    </source>
</evidence>
<evidence type="ECO:0000256" key="3">
    <source>
        <dbReference type="ARBA" id="ARBA00017948"/>
    </source>
</evidence>
<dbReference type="InterPro" id="IPR012836">
    <property type="entry name" value="FlgF"/>
</dbReference>
<evidence type="ECO:0000256" key="1">
    <source>
        <dbReference type="ARBA" id="ARBA00004117"/>
    </source>
</evidence>
<dbReference type="SUPFAM" id="SSF117143">
    <property type="entry name" value="Flagellar hook protein flgE"/>
    <property type="match status" value="1"/>
</dbReference>
<evidence type="ECO:0000256" key="2">
    <source>
        <dbReference type="ARBA" id="ARBA00009677"/>
    </source>
</evidence>
<dbReference type="PANTHER" id="PTHR30435:SF19">
    <property type="entry name" value="FLAGELLAR BASAL-BODY ROD PROTEIN FLGG"/>
    <property type="match status" value="1"/>
</dbReference>
<feature type="domain" description="Flagellar basal-body/hook protein C-terminal" evidence="9">
    <location>
        <begin position="214"/>
        <end position="258"/>
    </location>
</feature>
<dbReference type="AlphaFoldDB" id="A0A4V1M5W6"/>
<dbReference type="Pfam" id="PF22692">
    <property type="entry name" value="LlgE_F_G_D1"/>
    <property type="match status" value="1"/>
</dbReference>
<name>A0A4V1M5W6_9BACT</name>
<evidence type="ECO:0000256" key="6">
    <source>
        <dbReference type="NCBIfam" id="TIGR02488"/>
    </source>
</evidence>
<dbReference type="InterPro" id="IPR053967">
    <property type="entry name" value="LlgE_F_G-like_D1"/>
</dbReference>
<dbReference type="InterPro" id="IPR020013">
    <property type="entry name" value="Flagellar_FlgE/F/G"/>
</dbReference>
<dbReference type="EMBL" id="SDHX01000002">
    <property type="protein sequence ID" value="RXK52946.1"/>
    <property type="molecule type" value="Genomic_DNA"/>
</dbReference>
<proteinExistence type="inferred from homology"/>
<evidence type="ECO:0000259" key="10">
    <source>
        <dbReference type="Pfam" id="PF22692"/>
    </source>
</evidence>
<organism evidence="11 12">
    <name type="scientific">Oleiharenicola lentus</name>
    <dbReference type="NCBI Taxonomy" id="2508720"/>
    <lineage>
        <taxon>Bacteria</taxon>
        <taxon>Pseudomonadati</taxon>
        <taxon>Verrucomicrobiota</taxon>
        <taxon>Opitutia</taxon>
        <taxon>Opitutales</taxon>
        <taxon>Opitutaceae</taxon>
        <taxon>Oleiharenicola</taxon>
    </lineage>
</organism>
<gene>
    <name evidence="11" type="primary">flgG</name>
    <name evidence="11" type="ORF">ESB00_14635</name>
</gene>
<dbReference type="PANTHER" id="PTHR30435">
    <property type="entry name" value="FLAGELLAR PROTEIN"/>
    <property type="match status" value="1"/>
</dbReference>
<sequence length="260" mass="27295">MNLSLYSAATGMEAQQLNLNTIANNLANVNTPGFKRSKIEFQDLLYQKPRASGADSGGGNIIPTGIEVGNGARVAATSKVFTQGQLTSTGENLDVALQGDGFFEVQRPDGTLAYTRDGSFKLNAQGQVVTIDGLPVLSGFQPVPAGATNVAISEDGSVTVQTASGSQTFRLTLTRFSNPAGLRSLGGNLYEETAASGTPEAGNPGENGFARTIQGYVEASNVNIVEEMVNLIVAQRAYEVNSKSIQASDEMLQNVANLKR</sequence>
<dbReference type="NCBIfam" id="TIGR02490">
    <property type="entry name" value="flgF"/>
    <property type="match status" value="1"/>
</dbReference>
<dbReference type="NCBIfam" id="TIGR03506">
    <property type="entry name" value="FlgEFG_subfam"/>
    <property type="match status" value="2"/>
</dbReference>
<evidence type="ECO:0000313" key="11">
    <source>
        <dbReference type="EMBL" id="RXK52946.1"/>
    </source>
</evidence>
<dbReference type="InterPro" id="IPR012834">
    <property type="entry name" value="FlgG_G_neg"/>
</dbReference>
<evidence type="ECO:0000256" key="5">
    <source>
        <dbReference type="ARBA" id="ARBA00025933"/>
    </source>
</evidence>
<keyword evidence="11" id="KW-0969">Cilium</keyword>
<dbReference type="GO" id="GO:0009426">
    <property type="term" value="C:bacterial-type flagellum basal body, distal rod"/>
    <property type="evidence" value="ECO:0007669"/>
    <property type="project" value="UniProtKB-UniRule"/>
</dbReference>
<comment type="subcellular location">
    <subcellularLocation>
        <location evidence="1 7">Bacterial flagellum basal body</location>
    </subcellularLocation>
</comment>
<dbReference type="InterPro" id="IPR037925">
    <property type="entry name" value="FlgE/F/G-like"/>
</dbReference>
<dbReference type="InterPro" id="IPR019776">
    <property type="entry name" value="Flagellar_basal_body_rod_CS"/>
</dbReference>
<dbReference type="Proteomes" id="UP000290218">
    <property type="component" value="Unassembled WGS sequence"/>
</dbReference>
<feature type="domain" description="Flagellar hook protein FlgE/F/G-like D1" evidence="10">
    <location>
        <begin position="96"/>
        <end position="160"/>
    </location>
</feature>
<reference evidence="11 12" key="1">
    <citation type="submission" date="2019-01" db="EMBL/GenBank/DDBJ databases">
        <title>Lacunisphaera sp. strain TWA-58.</title>
        <authorList>
            <person name="Chen W.-M."/>
        </authorList>
    </citation>
    <scope>NUCLEOTIDE SEQUENCE [LARGE SCALE GENOMIC DNA]</scope>
    <source>
        <strain evidence="11 12">TWA-58</strain>
    </source>
</reference>
<keyword evidence="11" id="KW-0282">Flagellum</keyword>
<accession>A0A4V1M5W6</accession>
<evidence type="ECO:0000256" key="7">
    <source>
        <dbReference type="RuleBase" id="RU362116"/>
    </source>
</evidence>
<comment type="subunit">
    <text evidence="5">The basal body constitutes a major portion of the flagellar organelle and consists of four rings (L,P,S, and M) mounted on a central rod. The rod consists of about 26 subunits of FlgG in the distal portion, and FlgB, FlgC and FlgF are thought to build up the proximal portion of the rod with about 6 subunits each.</text>
</comment>
<dbReference type="InterPro" id="IPR010930">
    <property type="entry name" value="Flg_bb/hook_C_dom"/>
</dbReference>
<dbReference type="Pfam" id="PF06429">
    <property type="entry name" value="Flg_bbr_C"/>
    <property type="match status" value="1"/>
</dbReference>
<evidence type="ECO:0000256" key="4">
    <source>
        <dbReference type="ARBA" id="ARBA00023143"/>
    </source>
</evidence>
<feature type="domain" description="Flagellar basal body rod protein N-terminal" evidence="8">
    <location>
        <begin position="5"/>
        <end position="35"/>
    </location>
</feature>
<dbReference type="GO" id="GO:0071978">
    <property type="term" value="P:bacterial-type flagellum-dependent swarming motility"/>
    <property type="evidence" value="ECO:0007669"/>
    <property type="project" value="TreeGrafter"/>
</dbReference>
<protein>
    <recommendedName>
        <fullName evidence="3 6">Flagellar basal-body rod protein FlgG</fullName>
    </recommendedName>
</protein>
<dbReference type="OrthoDB" id="9804559at2"/>
<dbReference type="RefSeq" id="WP_129048536.1">
    <property type="nucleotide sequence ID" value="NZ_SDHX01000002.1"/>
</dbReference>
<evidence type="ECO:0000259" key="9">
    <source>
        <dbReference type="Pfam" id="PF06429"/>
    </source>
</evidence>
<dbReference type="NCBIfam" id="TIGR02488">
    <property type="entry name" value="flgG_G_neg"/>
    <property type="match status" value="1"/>
</dbReference>
<dbReference type="Pfam" id="PF00460">
    <property type="entry name" value="Flg_bb_rod"/>
    <property type="match status" value="1"/>
</dbReference>
<comment type="caution">
    <text evidence="11">The sequence shown here is derived from an EMBL/GenBank/DDBJ whole genome shotgun (WGS) entry which is preliminary data.</text>
</comment>
<dbReference type="InterPro" id="IPR001444">
    <property type="entry name" value="Flag_bb_rod_N"/>
</dbReference>
<dbReference type="PROSITE" id="PS00588">
    <property type="entry name" value="FLAGELLA_BB_ROD"/>
    <property type="match status" value="1"/>
</dbReference>